<proteinExistence type="predicted"/>
<dbReference type="SMART" id="SM00091">
    <property type="entry name" value="PAS"/>
    <property type="match status" value="2"/>
</dbReference>
<feature type="domain" description="PAC" evidence="5">
    <location>
        <begin position="213"/>
        <end position="265"/>
    </location>
</feature>
<dbReference type="SMART" id="SM00052">
    <property type="entry name" value="EAL"/>
    <property type="match status" value="1"/>
</dbReference>
<evidence type="ECO:0000259" key="7">
    <source>
        <dbReference type="PROSITE" id="PS50887"/>
    </source>
</evidence>
<comment type="catalytic activity">
    <reaction evidence="1">
        <text>3',3'-c-di-GMP + H2O = 5'-phosphoguanylyl(3'-&gt;5')guanosine + H(+)</text>
        <dbReference type="Rhea" id="RHEA:24902"/>
        <dbReference type="ChEBI" id="CHEBI:15377"/>
        <dbReference type="ChEBI" id="CHEBI:15378"/>
        <dbReference type="ChEBI" id="CHEBI:58754"/>
        <dbReference type="ChEBI" id="CHEBI:58805"/>
        <dbReference type="EC" id="3.1.4.52"/>
    </reaction>
    <physiologicalReaction direction="left-to-right" evidence="1">
        <dbReference type="Rhea" id="RHEA:24903"/>
    </physiologicalReaction>
</comment>
<evidence type="ECO:0000259" key="3">
    <source>
        <dbReference type="PROSITE" id="PS50110"/>
    </source>
</evidence>
<dbReference type="Pfam" id="PF13426">
    <property type="entry name" value="PAS_9"/>
    <property type="match status" value="1"/>
</dbReference>
<dbReference type="Pfam" id="PF00990">
    <property type="entry name" value="GGDEF"/>
    <property type="match status" value="1"/>
</dbReference>
<dbReference type="OrthoDB" id="9813903at2"/>
<accession>A0A6L5JWP9</accession>
<feature type="domain" description="GGDEF" evidence="7">
    <location>
        <begin position="419"/>
        <end position="553"/>
    </location>
</feature>
<name>A0A6L5JWP9_RHOTE</name>
<evidence type="ECO:0000256" key="2">
    <source>
        <dbReference type="PROSITE-ProRule" id="PRU00169"/>
    </source>
</evidence>
<dbReference type="InterPro" id="IPR001610">
    <property type="entry name" value="PAC"/>
</dbReference>
<dbReference type="SUPFAM" id="SSF52172">
    <property type="entry name" value="CheY-like"/>
    <property type="match status" value="1"/>
</dbReference>
<dbReference type="Pfam" id="PF00072">
    <property type="entry name" value="Response_reg"/>
    <property type="match status" value="1"/>
</dbReference>
<dbReference type="PROSITE" id="PS50112">
    <property type="entry name" value="PAS"/>
    <property type="match status" value="1"/>
</dbReference>
<feature type="domain" description="EAL" evidence="6">
    <location>
        <begin position="562"/>
        <end position="816"/>
    </location>
</feature>
<dbReference type="Pfam" id="PF00563">
    <property type="entry name" value="EAL"/>
    <property type="match status" value="1"/>
</dbReference>
<dbReference type="InterPro" id="IPR001633">
    <property type="entry name" value="EAL_dom"/>
</dbReference>
<comment type="caution">
    <text evidence="8">The sequence shown here is derived from an EMBL/GenBank/DDBJ whole genome shotgun (WGS) entry which is preliminary data.</text>
</comment>
<dbReference type="Proteomes" id="UP000480275">
    <property type="component" value="Unassembled WGS sequence"/>
</dbReference>
<dbReference type="Gene3D" id="3.20.20.450">
    <property type="entry name" value="EAL domain"/>
    <property type="match status" value="1"/>
</dbReference>
<dbReference type="Gene3D" id="3.40.50.2300">
    <property type="match status" value="1"/>
</dbReference>
<evidence type="ECO:0000256" key="1">
    <source>
        <dbReference type="ARBA" id="ARBA00051114"/>
    </source>
</evidence>
<dbReference type="SMART" id="SM00267">
    <property type="entry name" value="GGDEF"/>
    <property type="match status" value="1"/>
</dbReference>
<protein>
    <submittedName>
        <fullName evidence="8">EAL domain-containing protein</fullName>
    </submittedName>
</protein>
<dbReference type="InterPro" id="IPR001789">
    <property type="entry name" value="Sig_transdc_resp-reg_receiver"/>
</dbReference>
<dbReference type="CDD" id="cd00130">
    <property type="entry name" value="PAS"/>
    <property type="match status" value="2"/>
</dbReference>
<dbReference type="SUPFAM" id="SSF141868">
    <property type="entry name" value="EAL domain-like"/>
    <property type="match status" value="1"/>
</dbReference>
<dbReference type="InterPro" id="IPR043128">
    <property type="entry name" value="Rev_trsase/Diguanyl_cyclase"/>
</dbReference>
<evidence type="ECO:0000313" key="8">
    <source>
        <dbReference type="EMBL" id="MQY51506.1"/>
    </source>
</evidence>
<dbReference type="CDD" id="cd01948">
    <property type="entry name" value="EAL"/>
    <property type="match status" value="1"/>
</dbReference>
<dbReference type="PROSITE" id="PS50887">
    <property type="entry name" value="GGDEF"/>
    <property type="match status" value="1"/>
</dbReference>
<dbReference type="CDD" id="cd01949">
    <property type="entry name" value="GGDEF"/>
    <property type="match status" value="1"/>
</dbReference>
<evidence type="ECO:0000259" key="4">
    <source>
        <dbReference type="PROSITE" id="PS50112"/>
    </source>
</evidence>
<dbReference type="PROSITE" id="PS50113">
    <property type="entry name" value="PAC"/>
    <property type="match status" value="2"/>
</dbReference>
<organism evidence="8 9">
    <name type="scientific">Rhodocyclus tenuis</name>
    <name type="common">Rhodospirillum tenue</name>
    <dbReference type="NCBI Taxonomy" id="1066"/>
    <lineage>
        <taxon>Bacteria</taxon>
        <taxon>Pseudomonadati</taxon>
        <taxon>Pseudomonadota</taxon>
        <taxon>Betaproteobacteria</taxon>
        <taxon>Rhodocyclales</taxon>
        <taxon>Rhodocyclaceae</taxon>
        <taxon>Rhodocyclus</taxon>
    </lineage>
</organism>
<dbReference type="InterPro" id="IPR029787">
    <property type="entry name" value="Nucleotide_cyclase"/>
</dbReference>
<dbReference type="PANTHER" id="PTHR44757">
    <property type="entry name" value="DIGUANYLATE CYCLASE DGCP"/>
    <property type="match status" value="1"/>
</dbReference>
<dbReference type="InterPro" id="IPR013655">
    <property type="entry name" value="PAS_fold_3"/>
</dbReference>
<dbReference type="NCBIfam" id="TIGR00254">
    <property type="entry name" value="GGDEF"/>
    <property type="match status" value="1"/>
</dbReference>
<dbReference type="NCBIfam" id="TIGR00229">
    <property type="entry name" value="sensory_box"/>
    <property type="match status" value="2"/>
</dbReference>
<feature type="modified residue" description="4-aspartylphosphate" evidence="2">
    <location>
        <position position="54"/>
    </location>
</feature>
<dbReference type="InterPro" id="IPR000700">
    <property type="entry name" value="PAS-assoc_C"/>
</dbReference>
<feature type="domain" description="PAC" evidence="5">
    <location>
        <begin position="335"/>
        <end position="387"/>
    </location>
</feature>
<dbReference type="GO" id="GO:0071732">
    <property type="term" value="P:cellular response to nitric oxide"/>
    <property type="evidence" value="ECO:0007669"/>
    <property type="project" value="UniProtKB-ARBA"/>
</dbReference>
<dbReference type="InterPro" id="IPR052155">
    <property type="entry name" value="Biofilm_reg_signaling"/>
</dbReference>
<dbReference type="Gene3D" id="3.30.70.270">
    <property type="match status" value="1"/>
</dbReference>
<dbReference type="CDD" id="cd00156">
    <property type="entry name" value="REC"/>
    <property type="match status" value="1"/>
</dbReference>
<dbReference type="EMBL" id="WIXJ01000003">
    <property type="protein sequence ID" value="MQY51506.1"/>
    <property type="molecule type" value="Genomic_DNA"/>
</dbReference>
<dbReference type="SMART" id="SM00448">
    <property type="entry name" value="REC"/>
    <property type="match status" value="1"/>
</dbReference>
<dbReference type="Gene3D" id="3.30.450.20">
    <property type="entry name" value="PAS domain"/>
    <property type="match status" value="2"/>
</dbReference>
<dbReference type="InterPro" id="IPR035965">
    <property type="entry name" value="PAS-like_dom_sf"/>
</dbReference>
<keyword evidence="2" id="KW-0597">Phosphoprotein</keyword>
<dbReference type="InterPro" id="IPR011006">
    <property type="entry name" value="CheY-like_superfamily"/>
</dbReference>
<dbReference type="GO" id="GO:0071111">
    <property type="term" value="F:cyclic-guanylate-specific phosphodiesterase activity"/>
    <property type="evidence" value="ECO:0007669"/>
    <property type="project" value="UniProtKB-EC"/>
</dbReference>
<dbReference type="PANTHER" id="PTHR44757:SF2">
    <property type="entry name" value="BIOFILM ARCHITECTURE MAINTENANCE PROTEIN MBAA"/>
    <property type="match status" value="1"/>
</dbReference>
<evidence type="ECO:0000259" key="6">
    <source>
        <dbReference type="PROSITE" id="PS50883"/>
    </source>
</evidence>
<feature type="domain" description="Response regulatory" evidence="3">
    <location>
        <begin position="3"/>
        <end position="119"/>
    </location>
</feature>
<dbReference type="PROSITE" id="PS50110">
    <property type="entry name" value="RESPONSE_REGULATORY"/>
    <property type="match status" value="1"/>
</dbReference>
<dbReference type="InterPro" id="IPR000014">
    <property type="entry name" value="PAS"/>
</dbReference>
<dbReference type="PROSITE" id="PS50883">
    <property type="entry name" value="EAL"/>
    <property type="match status" value="1"/>
</dbReference>
<dbReference type="SUPFAM" id="SSF55785">
    <property type="entry name" value="PYP-like sensor domain (PAS domain)"/>
    <property type="match status" value="2"/>
</dbReference>
<dbReference type="InterPro" id="IPR035919">
    <property type="entry name" value="EAL_sf"/>
</dbReference>
<dbReference type="FunFam" id="3.20.20.450:FF:000001">
    <property type="entry name" value="Cyclic di-GMP phosphodiesterase yahA"/>
    <property type="match status" value="1"/>
</dbReference>
<gene>
    <name evidence="8" type="ORF">GHK24_06930</name>
</gene>
<reference evidence="8 9" key="1">
    <citation type="submission" date="2019-10" db="EMBL/GenBank/DDBJ databases">
        <title>Whole-genome sequence of the purple nonsulfur photosynthetic bacterium Rhodocyclus tenuis.</title>
        <authorList>
            <person name="Kyndt J.A."/>
            <person name="Meyer T.E."/>
        </authorList>
    </citation>
    <scope>NUCLEOTIDE SEQUENCE [LARGE SCALE GENOMIC DNA]</scope>
    <source>
        <strain evidence="8 9">DSM 110</strain>
    </source>
</reference>
<sequence>MIHLLSIEDSLADFQLIVRQLKRQGVDATIVRVDDPASLAAALDERVWDAILSDYEIPSLVFHETLALLRQRFPDTPVILVSGYVGEEVAVCLLKDGVWDVVPKDNLSRLGAAIERGLRDAAQHRARRVAEQALQQSEERFRLIAGTITEAIWMANVGFTQFFYVSPAYERIWQRSCASLYQNPRASLDDIHADDREWVMRLTNEAQSAGQTFSLDYRVLRPDGEVRWVTNRGFPVLATGGTPSCYVGVVEDVTERHDAEERLRQAATVFESTLEGVMIAALDGRLLAVNKAFTDISGYSEAEALGRQTNIQRSGRHGDEFYQALWASLLGTGQWHGEIWNRRKNGEVYPAWVNISTVRDDFGRPTHYVGVFSDISQLRRSEEQLAHLAHYDPLTDLPNRLLLQSRLEHALDRAQRHGRRAAALFIDLDFFKTVNDSLGHVVGDRLLIDVAQRLRQRLRDDDTLGRFGGDEFLLLLEPVINTDEAAVVARDVLAILAQPFRLDGKNEVFVGASIGISIFPEDGSSAADLLRGADAAMHQAKGQGRNRFCFYTADMNVQAMAQLELEAALRRALERNEFLLHYQPKVDLRSGRVVGAEALIRWQREGGGLEAPGRFIPLAEKTGLIVAIGTWVIDCACRQLRAWSDDGRPDLRLAVNVSGRQFASGDLADVVTQALARHGVAAAALELELTESMLMEDPEATIATLHALKRIGVKLSLDDFGTGYSSFAYLSRFPIDTLKIDQSFVRNLAAEPEAAMIAVSIIDLAHRMRLKVIAEGVETEAQLDYLRVRECDEMQGYLFARPMPADAFGCLLQDGARLIGSPVA</sequence>
<dbReference type="AlphaFoldDB" id="A0A6L5JWP9"/>
<dbReference type="SUPFAM" id="SSF55073">
    <property type="entry name" value="Nucleotide cyclase"/>
    <property type="match status" value="1"/>
</dbReference>
<dbReference type="SMART" id="SM00086">
    <property type="entry name" value="PAC"/>
    <property type="match status" value="2"/>
</dbReference>
<dbReference type="InterPro" id="IPR000160">
    <property type="entry name" value="GGDEF_dom"/>
</dbReference>
<evidence type="ECO:0000313" key="9">
    <source>
        <dbReference type="Proteomes" id="UP000480275"/>
    </source>
</evidence>
<dbReference type="FunFam" id="3.30.70.270:FF:000001">
    <property type="entry name" value="Diguanylate cyclase domain protein"/>
    <property type="match status" value="1"/>
</dbReference>
<dbReference type="GO" id="GO:0000160">
    <property type="term" value="P:phosphorelay signal transduction system"/>
    <property type="evidence" value="ECO:0007669"/>
    <property type="project" value="InterPro"/>
</dbReference>
<feature type="domain" description="PAS" evidence="4">
    <location>
        <begin position="262"/>
        <end position="308"/>
    </location>
</feature>
<evidence type="ECO:0000259" key="5">
    <source>
        <dbReference type="PROSITE" id="PS50113"/>
    </source>
</evidence>
<dbReference type="Pfam" id="PF08447">
    <property type="entry name" value="PAS_3"/>
    <property type="match status" value="1"/>
</dbReference>